<dbReference type="AlphaFoldDB" id="A0A0K0DGI4"/>
<evidence type="ECO:0000313" key="1">
    <source>
        <dbReference type="Proteomes" id="UP000035642"/>
    </source>
</evidence>
<dbReference type="WBParaSite" id="ACAC_0001020601-mRNA-1">
    <property type="protein sequence ID" value="ACAC_0001020601-mRNA-1"/>
    <property type="gene ID" value="ACAC_0001020601"/>
</dbReference>
<protein>
    <submittedName>
        <fullName evidence="2">Apple domain-containing protein</fullName>
    </submittedName>
</protein>
<name>A0A0K0DGI4_ANGCA</name>
<dbReference type="STRING" id="6313.A0A0K0DGI4"/>
<proteinExistence type="predicted"/>
<accession>A0A0K0DGI4</accession>
<reference evidence="2" key="2">
    <citation type="submission" date="2017-02" db="UniProtKB">
        <authorList>
            <consortium name="WormBaseParasite"/>
        </authorList>
    </citation>
    <scope>IDENTIFICATION</scope>
</reference>
<organism evidence="1 2">
    <name type="scientific">Angiostrongylus cantonensis</name>
    <name type="common">Rat lungworm</name>
    <dbReference type="NCBI Taxonomy" id="6313"/>
    <lineage>
        <taxon>Eukaryota</taxon>
        <taxon>Metazoa</taxon>
        <taxon>Ecdysozoa</taxon>
        <taxon>Nematoda</taxon>
        <taxon>Chromadorea</taxon>
        <taxon>Rhabditida</taxon>
        <taxon>Rhabditina</taxon>
        <taxon>Rhabditomorpha</taxon>
        <taxon>Strongyloidea</taxon>
        <taxon>Metastrongylidae</taxon>
        <taxon>Angiostrongylus</taxon>
    </lineage>
</organism>
<reference evidence="1" key="1">
    <citation type="submission" date="2012-09" db="EMBL/GenBank/DDBJ databases">
        <authorList>
            <person name="Martin A.A."/>
        </authorList>
    </citation>
    <scope>NUCLEOTIDE SEQUENCE</scope>
</reference>
<dbReference type="Proteomes" id="UP000035642">
    <property type="component" value="Unassembled WGS sequence"/>
</dbReference>
<sequence>ASEDRVNFVSNPTPAQQKLRNHLEPSYSTRYPACFINFQLDTETDTSSFKHYEVARVRSVNECARICFVGRCAVAVYSPLGGECRLGVDSRDSCSNDPSTTYYDGHEDVILQCFRCGSPKNFLKKLAHKEETKSKAVVISHQEDKVDNTVHEDQTTLPSTTPMETNKNCLIKFQARPFSDRPPETNASLEIEFLVDSAEMCAFRCYQDGCSGAKYDPTASSCALSYNDKPFCTEEDMVLQYKTDQVTWLNCVNCYKTTTTNGTADALLGSASQESPLTETEASTIDSLSKVKHRPINNENKFQEGNRVSLVCVSETEIMQIPKTDFDNSMFYFNEQTRG</sequence>
<keyword evidence="1" id="KW-1185">Reference proteome</keyword>
<evidence type="ECO:0000313" key="2">
    <source>
        <dbReference type="WBParaSite" id="ACAC_0001020601-mRNA-1"/>
    </source>
</evidence>